<sequence>MSAVLAAATAGAACGAGVGELLLARAERRRRSANRGGGTIGAVAPREVSTIDQLGGLGALVRIGRRIGGGAGARLPRPVDAAARLDAAGLSPTVTAADLGALRGAGMVIGAALALVLLPVAGAAGLLLSALAPVALVLVPDLLIGRRIRDRGAAMLQQLPDAIDLLRIALRGGRSVPEALAAVGAHHHGVLGAELRRTAAEIRIGVAGDRALVALRRRCPADGAAELVAVLLRTHLHGDAATVGLRSLAEDLRARRARAAIDRAARAAPKVQLVVALLLVPAAMLLIAAAMIQMQR</sequence>
<dbReference type="GO" id="GO:0005886">
    <property type="term" value="C:plasma membrane"/>
    <property type="evidence" value="ECO:0007669"/>
    <property type="project" value="UniProtKB-SubCell"/>
</dbReference>
<feature type="domain" description="Type II secretion system protein GspF" evidence="7">
    <location>
        <begin position="163"/>
        <end position="287"/>
    </location>
</feature>
<dbReference type="Pfam" id="PF00482">
    <property type="entry name" value="T2SSF"/>
    <property type="match status" value="1"/>
</dbReference>
<evidence type="ECO:0000256" key="6">
    <source>
        <dbReference type="SAM" id="Phobius"/>
    </source>
</evidence>
<comment type="caution">
    <text evidence="8">The sequence shown here is derived from an EMBL/GenBank/DDBJ whole genome shotgun (WGS) entry which is preliminary data.</text>
</comment>
<feature type="transmembrane region" description="Helical" evidence="6">
    <location>
        <begin position="273"/>
        <end position="292"/>
    </location>
</feature>
<evidence type="ECO:0000256" key="2">
    <source>
        <dbReference type="ARBA" id="ARBA00022475"/>
    </source>
</evidence>
<evidence type="ECO:0000259" key="7">
    <source>
        <dbReference type="Pfam" id="PF00482"/>
    </source>
</evidence>
<evidence type="ECO:0000313" key="9">
    <source>
        <dbReference type="Proteomes" id="UP000005143"/>
    </source>
</evidence>
<dbReference type="InterPro" id="IPR018076">
    <property type="entry name" value="T2SS_GspF_dom"/>
</dbReference>
<keyword evidence="4 6" id="KW-1133">Transmembrane helix</keyword>
<keyword evidence="2" id="KW-1003">Cell membrane</keyword>
<name>H0E4P7_9ACTN</name>
<comment type="subcellular location">
    <subcellularLocation>
        <location evidence="1">Cell membrane</location>
        <topology evidence="1">Multi-pass membrane protein</topology>
    </subcellularLocation>
</comment>
<dbReference type="PANTHER" id="PTHR35007">
    <property type="entry name" value="INTEGRAL MEMBRANE PROTEIN-RELATED"/>
    <property type="match status" value="1"/>
</dbReference>
<dbReference type="RefSeq" id="WP_007573503.1">
    <property type="nucleotide sequence ID" value="NZ_AGUD01000113.1"/>
</dbReference>
<dbReference type="EMBL" id="AGUD01000113">
    <property type="protein sequence ID" value="EHN11344.1"/>
    <property type="molecule type" value="Genomic_DNA"/>
</dbReference>
<keyword evidence="5 6" id="KW-0472">Membrane</keyword>
<gene>
    <name evidence="8" type="ORF">PAI11_17780</name>
</gene>
<dbReference type="PANTHER" id="PTHR35007:SF2">
    <property type="entry name" value="PILUS ASSEMBLE PROTEIN"/>
    <property type="match status" value="1"/>
</dbReference>
<evidence type="ECO:0000256" key="5">
    <source>
        <dbReference type="ARBA" id="ARBA00023136"/>
    </source>
</evidence>
<keyword evidence="3 6" id="KW-0812">Transmembrane</keyword>
<keyword evidence="9" id="KW-1185">Reference proteome</keyword>
<evidence type="ECO:0000256" key="4">
    <source>
        <dbReference type="ARBA" id="ARBA00022989"/>
    </source>
</evidence>
<dbReference type="OrthoDB" id="5245097at2"/>
<dbReference type="Proteomes" id="UP000005143">
    <property type="component" value="Unassembled WGS sequence"/>
</dbReference>
<evidence type="ECO:0000313" key="8">
    <source>
        <dbReference type="EMBL" id="EHN11344.1"/>
    </source>
</evidence>
<evidence type="ECO:0000256" key="1">
    <source>
        <dbReference type="ARBA" id="ARBA00004651"/>
    </source>
</evidence>
<feature type="transmembrane region" description="Helical" evidence="6">
    <location>
        <begin position="108"/>
        <end position="139"/>
    </location>
</feature>
<organism evidence="8 9">
    <name type="scientific">Patulibacter medicamentivorans</name>
    <dbReference type="NCBI Taxonomy" id="1097667"/>
    <lineage>
        <taxon>Bacteria</taxon>
        <taxon>Bacillati</taxon>
        <taxon>Actinomycetota</taxon>
        <taxon>Thermoleophilia</taxon>
        <taxon>Solirubrobacterales</taxon>
        <taxon>Patulibacteraceae</taxon>
        <taxon>Patulibacter</taxon>
    </lineage>
</organism>
<accession>H0E4P7</accession>
<proteinExistence type="predicted"/>
<protein>
    <recommendedName>
        <fullName evidence="7">Type II secretion system protein GspF domain-containing protein</fullName>
    </recommendedName>
</protein>
<dbReference type="AlphaFoldDB" id="H0E4P7"/>
<reference evidence="8 9" key="1">
    <citation type="journal article" date="2013" name="Biodegradation">
        <title>Quantitative proteomic analysis of ibuprofen-degrading Patulibacter sp. strain I11.</title>
        <authorList>
            <person name="Almeida B."/>
            <person name="Kjeldal H."/>
            <person name="Lolas I."/>
            <person name="Knudsen A.D."/>
            <person name="Carvalho G."/>
            <person name="Nielsen K.L."/>
            <person name="Barreto Crespo M.T."/>
            <person name="Stensballe A."/>
            <person name="Nielsen J.L."/>
        </authorList>
    </citation>
    <scope>NUCLEOTIDE SEQUENCE [LARGE SCALE GENOMIC DNA]</scope>
    <source>
        <strain evidence="8 9">I11</strain>
    </source>
</reference>
<evidence type="ECO:0000256" key="3">
    <source>
        <dbReference type="ARBA" id="ARBA00022692"/>
    </source>
</evidence>